<name>A0AAX4JN85_9TREE</name>
<keyword evidence="2" id="KW-1185">Reference proteome</keyword>
<dbReference type="Pfam" id="PF07081">
    <property type="entry name" value="DUF1349"/>
    <property type="match status" value="1"/>
</dbReference>
<dbReference type="Proteomes" id="UP001355207">
    <property type="component" value="Chromosome 1"/>
</dbReference>
<dbReference type="PANTHER" id="PTHR35332:SF2">
    <property type="entry name" value="REGULATION OF ENOLASE PROTEIN 1"/>
    <property type="match status" value="1"/>
</dbReference>
<evidence type="ECO:0000313" key="1">
    <source>
        <dbReference type="EMBL" id="WWC85873.1"/>
    </source>
</evidence>
<proteinExistence type="predicted"/>
<dbReference type="InterPro" id="IPR013320">
    <property type="entry name" value="ConA-like_dom_sf"/>
</dbReference>
<dbReference type="InterPro" id="IPR009784">
    <property type="entry name" value="DUF1349"/>
</dbReference>
<organism evidence="1 2">
    <name type="scientific">Kwoniella dendrophila CBS 6074</name>
    <dbReference type="NCBI Taxonomy" id="1295534"/>
    <lineage>
        <taxon>Eukaryota</taxon>
        <taxon>Fungi</taxon>
        <taxon>Dikarya</taxon>
        <taxon>Basidiomycota</taxon>
        <taxon>Agaricomycotina</taxon>
        <taxon>Tremellomycetes</taxon>
        <taxon>Tremellales</taxon>
        <taxon>Cryptococcaceae</taxon>
        <taxon>Kwoniella</taxon>
    </lineage>
</organism>
<protein>
    <recommendedName>
        <fullName evidence="3">3-keto-disaccharide hydrolase domain-containing protein</fullName>
    </recommendedName>
</protein>
<dbReference type="GeneID" id="91091412"/>
<dbReference type="SUPFAM" id="SSF49899">
    <property type="entry name" value="Concanavalin A-like lectins/glucanases"/>
    <property type="match status" value="1"/>
</dbReference>
<evidence type="ECO:0000313" key="2">
    <source>
        <dbReference type="Proteomes" id="UP001355207"/>
    </source>
</evidence>
<gene>
    <name evidence="1" type="ORF">L201_000740</name>
</gene>
<dbReference type="PANTHER" id="PTHR35332">
    <property type="entry name" value="REGULATION OF ENOLASE PROTEIN 1"/>
    <property type="match status" value="1"/>
</dbReference>
<sequence>MSVISVPWDDDVHSPNPKWNWLNDNAPDLMYYYSINHVRFITEKQTDWWRTPDINSTNGVVYGFEQDITPSEGFEISVEIELAPKVQIFLFYSDQATLFLRLNETTWVKAGLEFDNDKVWAGAVVTSPYSDWSIQPKPNTNITRFTISLKNQKLIIYLNDEMIREVNVFGDENSKSIEKAFVGVMGCSPKGDGAQVDFKNFTLRKGVRS</sequence>
<reference evidence="1 2" key="1">
    <citation type="submission" date="2024-01" db="EMBL/GenBank/DDBJ databases">
        <title>Comparative genomics of Cryptococcus and Kwoniella reveals pathogenesis evolution and contrasting modes of karyotype evolution via chromosome fusion or intercentromeric recombination.</title>
        <authorList>
            <person name="Coelho M.A."/>
            <person name="David-Palma M."/>
            <person name="Shea T."/>
            <person name="Bowers K."/>
            <person name="McGinley-Smith S."/>
            <person name="Mohammad A.W."/>
            <person name="Gnirke A."/>
            <person name="Yurkov A.M."/>
            <person name="Nowrousian M."/>
            <person name="Sun S."/>
            <person name="Cuomo C.A."/>
            <person name="Heitman J."/>
        </authorList>
    </citation>
    <scope>NUCLEOTIDE SEQUENCE [LARGE SCALE GENOMIC DNA]</scope>
    <source>
        <strain evidence="1 2">CBS 6074</strain>
    </source>
</reference>
<dbReference type="EMBL" id="CP144098">
    <property type="protein sequence ID" value="WWC85873.1"/>
    <property type="molecule type" value="Genomic_DNA"/>
</dbReference>
<dbReference type="Gene3D" id="2.60.120.200">
    <property type="match status" value="1"/>
</dbReference>
<accession>A0AAX4JN85</accession>
<dbReference type="RefSeq" id="XP_066072636.1">
    <property type="nucleotide sequence ID" value="XM_066216539.1"/>
</dbReference>
<evidence type="ECO:0008006" key="3">
    <source>
        <dbReference type="Google" id="ProtNLM"/>
    </source>
</evidence>
<dbReference type="AlphaFoldDB" id="A0AAX4JN85"/>